<comment type="caution">
    <text evidence="1">The sequence shown here is derived from an EMBL/GenBank/DDBJ whole genome shotgun (WGS) entry which is preliminary data.</text>
</comment>
<dbReference type="EMBL" id="CAJOBD010001222">
    <property type="protein sequence ID" value="CAF3775321.1"/>
    <property type="molecule type" value="Genomic_DNA"/>
</dbReference>
<proteinExistence type="predicted"/>
<sequence>MPSIGLKKAETSELTWFNILDETLLRDLEALPEKTSTTEYASVTIPDDKRFFEVSIADLAAS</sequence>
<dbReference type="AlphaFoldDB" id="A0A819A6R3"/>
<name>A0A819A6R3_9BILA</name>
<protein>
    <submittedName>
        <fullName evidence="1">Uncharacterized protein</fullName>
    </submittedName>
</protein>
<dbReference type="Proteomes" id="UP000663836">
    <property type="component" value="Unassembled WGS sequence"/>
</dbReference>
<organism evidence="1 2">
    <name type="scientific">Rotaria sordida</name>
    <dbReference type="NCBI Taxonomy" id="392033"/>
    <lineage>
        <taxon>Eukaryota</taxon>
        <taxon>Metazoa</taxon>
        <taxon>Spiralia</taxon>
        <taxon>Gnathifera</taxon>
        <taxon>Rotifera</taxon>
        <taxon>Eurotatoria</taxon>
        <taxon>Bdelloidea</taxon>
        <taxon>Philodinida</taxon>
        <taxon>Philodinidae</taxon>
        <taxon>Rotaria</taxon>
    </lineage>
</organism>
<gene>
    <name evidence="1" type="ORF">JBS370_LOCUS13923</name>
</gene>
<evidence type="ECO:0000313" key="2">
    <source>
        <dbReference type="Proteomes" id="UP000663836"/>
    </source>
</evidence>
<evidence type="ECO:0000313" key="1">
    <source>
        <dbReference type="EMBL" id="CAF3775321.1"/>
    </source>
</evidence>
<feature type="non-terminal residue" evidence="1">
    <location>
        <position position="62"/>
    </location>
</feature>
<reference evidence="1" key="1">
    <citation type="submission" date="2021-02" db="EMBL/GenBank/DDBJ databases">
        <authorList>
            <person name="Nowell W R."/>
        </authorList>
    </citation>
    <scope>NUCLEOTIDE SEQUENCE</scope>
</reference>
<accession>A0A819A6R3</accession>